<dbReference type="InterPro" id="IPR003694">
    <property type="entry name" value="NAD_synthase"/>
</dbReference>
<reference evidence="12 13" key="1">
    <citation type="submission" date="2017-02" db="EMBL/GenBank/DDBJ databases">
        <title>Genomic diversity within the haloalkaliphilic genus Thioalkalivibrio.</title>
        <authorList>
            <person name="Ahn A.-C."/>
            <person name="Meier-Kolthoff J."/>
            <person name="Overmars L."/>
            <person name="Richter M."/>
            <person name="Woyke T."/>
            <person name="Sorokin D.Y."/>
            <person name="Muyzer G."/>
        </authorList>
    </citation>
    <scope>NUCLEOTIDE SEQUENCE [LARGE SCALE GENOMIC DNA]</scope>
    <source>
        <strain evidence="12 13">HL17</strain>
    </source>
</reference>
<keyword evidence="13" id="KW-1185">Reference proteome</keyword>
<dbReference type="InterPro" id="IPR000132">
    <property type="entry name" value="Nitrilase/CN_hydratase_CS"/>
</dbReference>
<dbReference type="Pfam" id="PF02540">
    <property type="entry name" value="NAD_synthase"/>
    <property type="match status" value="1"/>
</dbReference>
<keyword evidence="3 7" id="KW-0436">Ligase</keyword>
<evidence type="ECO:0000256" key="9">
    <source>
        <dbReference type="PROSITE-ProRule" id="PRU10139"/>
    </source>
</evidence>
<dbReference type="InterPro" id="IPR003010">
    <property type="entry name" value="C-N_Hydrolase"/>
</dbReference>
<feature type="active site" description="Proton acceptor" evidence="9">
    <location>
        <position position="46"/>
    </location>
</feature>
<dbReference type="Pfam" id="PF00795">
    <property type="entry name" value="CN_hydrolase"/>
    <property type="match status" value="1"/>
</dbReference>
<dbReference type="UniPathway" id="UPA00253">
    <property type="reaction ID" value="UER00334"/>
</dbReference>
<dbReference type="GO" id="GO:0000257">
    <property type="term" value="F:nitrilase activity"/>
    <property type="evidence" value="ECO:0007669"/>
    <property type="project" value="UniProtKB-ARBA"/>
</dbReference>
<dbReference type="InterPro" id="IPR022310">
    <property type="entry name" value="NAD/GMP_synthase"/>
</dbReference>
<feature type="domain" description="CN hydrolase" evidence="11">
    <location>
        <begin position="6"/>
        <end position="246"/>
    </location>
</feature>
<dbReference type="FunFam" id="3.40.50.620:FF:000106">
    <property type="entry name" value="Glutamine-dependent NAD(+) synthetase"/>
    <property type="match status" value="1"/>
</dbReference>
<dbReference type="OrthoDB" id="9760188at2"/>
<dbReference type="PANTHER" id="PTHR23090">
    <property type="entry name" value="NH 3 /GLUTAMINE-DEPENDENT NAD + SYNTHETASE"/>
    <property type="match status" value="1"/>
</dbReference>
<comment type="similarity">
    <text evidence="2 7 8">In the C-terminal section; belongs to the NAD synthetase family.</text>
</comment>
<dbReference type="NCBIfam" id="NF010588">
    <property type="entry name" value="PRK13981.1"/>
    <property type="match status" value="1"/>
</dbReference>
<dbReference type="EC" id="6.3.5.1" evidence="7 8"/>
<feature type="binding site" evidence="7">
    <location>
        <position position="119"/>
    </location>
    <ligand>
        <name>L-glutamine</name>
        <dbReference type="ChEBI" id="CHEBI:58359"/>
    </ligand>
</feature>
<dbReference type="SUPFAM" id="SSF56317">
    <property type="entry name" value="Carbon-nitrogen hydrolase"/>
    <property type="match status" value="1"/>
</dbReference>
<dbReference type="InterPro" id="IPR014729">
    <property type="entry name" value="Rossmann-like_a/b/a_fold"/>
</dbReference>
<dbReference type="Proteomes" id="UP000189177">
    <property type="component" value="Unassembled WGS sequence"/>
</dbReference>
<dbReference type="GO" id="GO:0005524">
    <property type="term" value="F:ATP binding"/>
    <property type="evidence" value="ECO:0007669"/>
    <property type="project" value="UniProtKB-UniRule"/>
</dbReference>
<evidence type="ECO:0000259" key="11">
    <source>
        <dbReference type="PROSITE" id="PS50263"/>
    </source>
</evidence>
<feature type="binding site" evidence="7">
    <location>
        <begin position="312"/>
        <end position="319"/>
    </location>
    <ligand>
        <name>ATP</name>
        <dbReference type="ChEBI" id="CHEBI:30616"/>
    </ligand>
</feature>
<feature type="active site" description="Proton acceptor; for glutaminase activity" evidence="7">
    <location>
        <position position="46"/>
    </location>
</feature>
<feature type="active site" description="For glutaminase activity" evidence="7">
    <location>
        <position position="113"/>
    </location>
</feature>
<dbReference type="CDD" id="cd00553">
    <property type="entry name" value="NAD_synthase"/>
    <property type="match status" value="1"/>
</dbReference>
<evidence type="ECO:0000256" key="8">
    <source>
        <dbReference type="PIRNR" id="PIRNR006630"/>
    </source>
</evidence>
<dbReference type="SUPFAM" id="SSF52402">
    <property type="entry name" value="Adenine nucleotide alpha hydrolases-like"/>
    <property type="match status" value="1"/>
</dbReference>
<comment type="caution">
    <text evidence="7">Lacks conserved residue(s) required for the propagation of feature annotation.</text>
</comment>
<comment type="similarity">
    <text evidence="10">Belongs to the NAD synthetase family.</text>
</comment>
<evidence type="ECO:0000256" key="1">
    <source>
        <dbReference type="ARBA" id="ARBA00005188"/>
    </source>
</evidence>
<keyword evidence="6 7" id="KW-0520">NAD</keyword>
<evidence type="ECO:0000313" key="12">
    <source>
        <dbReference type="EMBL" id="OOC09443.1"/>
    </source>
</evidence>
<evidence type="ECO:0000256" key="6">
    <source>
        <dbReference type="ARBA" id="ARBA00023027"/>
    </source>
</evidence>
<dbReference type="Gene3D" id="3.60.110.10">
    <property type="entry name" value="Carbon-nitrogen hydrolase"/>
    <property type="match status" value="1"/>
</dbReference>
<dbReference type="InterPro" id="IPR014445">
    <property type="entry name" value="Gln-dep_NAD_synthase"/>
</dbReference>
<dbReference type="PIRSF" id="PIRSF006630">
    <property type="entry name" value="NADS_GAT"/>
    <property type="match status" value="1"/>
</dbReference>
<organism evidence="12 13">
    <name type="scientific">Thioalkalivibrio halophilus</name>
    <dbReference type="NCBI Taxonomy" id="252474"/>
    <lineage>
        <taxon>Bacteria</taxon>
        <taxon>Pseudomonadati</taxon>
        <taxon>Pseudomonadota</taxon>
        <taxon>Gammaproteobacteria</taxon>
        <taxon>Chromatiales</taxon>
        <taxon>Ectothiorhodospiraceae</taxon>
        <taxon>Thioalkalivibrio</taxon>
    </lineage>
</organism>
<evidence type="ECO:0000256" key="3">
    <source>
        <dbReference type="ARBA" id="ARBA00022598"/>
    </source>
</evidence>
<gene>
    <name evidence="7" type="primary">nadE</name>
    <name evidence="12" type="ORF">B1A74_11190</name>
</gene>
<comment type="catalytic activity">
    <reaction evidence="7 8">
        <text>deamido-NAD(+) + L-glutamine + ATP + H2O = L-glutamate + AMP + diphosphate + NAD(+) + H(+)</text>
        <dbReference type="Rhea" id="RHEA:24384"/>
        <dbReference type="ChEBI" id="CHEBI:15377"/>
        <dbReference type="ChEBI" id="CHEBI:15378"/>
        <dbReference type="ChEBI" id="CHEBI:29985"/>
        <dbReference type="ChEBI" id="CHEBI:30616"/>
        <dbReference type="ChEBI" id="CHEBI:33019"/>
        <dbReference type="ChEBI" id="CHEBI:57540"/>
        <dbReference type="ChEBI" id="CHEBI:58359"/>
        <dbReference type="ChEBI" id="CHEBI:58437"/>
        <dbReference type="ChEBI" id="CHEBI:456215"/>
        <dbReference type="EC" id="6.3.5.1"/>
    </reaction>
</comment>
<feature type="binding site" evidence="7">
    <location>
        <position position="398"/>
    </location>
    <ligand>
        <name>deamido-NAD(+)</name>
        <dbReference type="ChEBI" id="CHEBI:58437"/>
        <note>ligand shared between two neighboring subunits</note>
    </ligand>
</feature>
<dbReference type="PROSITE" id="PS50263">
    <property type="entry name" value="CN_HYDROLASE"/>
    <property type="match status" value="1"/>
</dbReference>
<evidence type="ECO:0000256" key="5">
    <source>
        <dbReference type="ARBA" id="ARBA00022840"/>
    </source>
</evidence>
<dbReference type="InterPro" id="IPR036526">
    <property type="entry name" value="C-N_Hydrolase_sf"/>
</dbReference>
<dbReference type="NCBIfam" id="TIGR00552">
    <property type="entry name" value="nadE"/>
    <property type="match status" value="1"/>
</dbReference>
<comment type="pathway">
    <text evidence="1 7 8">Cofactor biosynthesis; NAD(+) biosynthesis; NAD(+) from deamido-NAD(+) (L-Gln route): step 1/1.</text>
</comment>
<evidence type="ECO:0000256" key="4">
    <source>
        <dbReference type="ARBA" id="ARBA00022741"/>
    </source>
</evidence>
<dbReference type="PROSITE" id="PS00920">
    <property type="entry name" value="NITRIL_CHT_1"/>
    <property type="match status" value="1"/>
</dbReference>
<feature type="binding site" evidence="7">
    <location>
        <position position="427"/>
    </location>
    <ligand>
        <name>deamido-NAD(+)</name>
        <dbReference type="ChEBI" id="CHEBI:58437"/>
        <note>ligand shared between two neighboring subunits</note>
    </ligand>
</feature>
<evidence type="ECO:0000313" key="13">
    <source>
        <dbReference type="Proteomes" id="UP000189177"/>
    </source>
</evidence>
<dbReference type="PANTHER" id="PTHR23090:SF9">
    <property type="entry name" value="GLUTAMINE-DEPENDENT NAD(+) SYNTHETASE"/>
    <property type="match status" value="1"/>
</dbReference>
<comment type="function">
    <text evidence="7">Catalyzes the ATP-dependent amidation of deamido-NAD to form NAD. Uses L-glutamine as a nitrogen source.</text>
</comment>
<dbReference type="STRING" id="252474.B1A74_11190"/>
<name>A0A1V2ZX85_9GAMM</name>
<feature type="binding site" evidence="7">
    <location>
        <position position="422"/>
    </location>
    <ligand>
        <name>ATP</name>
        <dbReference type="ChEBI" id="CHEBI:30616"/>
    </ligand>
</feature>
<dbReference type="CDD" id="cd07570">
    <property type="entry name" value="GAT_Gln-NAD-synth"/>
    <property type="match status" value="1"/>
</dbReference>
<dbReference type="GO" id="GO:0004359">
    <property type="term" value="F:glutaminase activity"/>
    <property type="evidence" value="ECO:0007669"/>
    <property type="project" value="InterPro"/>
</dbReference>
<proteinExistence type="inferred from homology"/>
<sequence>MTAQAPRIALAQFNPVVGALETNARRMREFVEQARAEGAHLVMFPELALTGYPPEDLLLRPAFLDAVDAALERLAEASIGIDLLVGAPRRDGEGLANAAVWLRNGVIHATYAKHILPNYSVFDEVRYFHAGHEPCVVQLGDWRLGVTVCEDIWQPAPAAHARIAGADVLLNLNASPFHRGKPAERSAVVAARVAETGCPVLYVNQVGGQDELVFDGRSFLHPGPGGTPQALLDPWEEGLALVELEAGDAGRPRPVVVAPEAASPLPPAPAAVSEADSSAHAADAEVADLYAALVTGIRDYVDKNGFPGVILGLSGGIDSGLTAALATDALGPERVTAVMMPYRYTASMSVEDARAQAEHLGLDYHEVAIEPMVQAFLGGLDSALSSVPPTPGDVTEENLQSRSRGVVLMGLSNRTGRMLLATGNKSELAVGYATLYGDMNGGFAPLKDVSKQWVWRLARWRNTCGEVIPPRVIERPPSAELAPGQADSDSLPPYPVLDAILEAFVEEEASVADIVARGFERETVERVARMVLRAEYKRRQGAPGVRVSPRAFGRDRRYPITSGYRPE</sequence>
<dbReference type="AlphaFoldDB" id="A0A1V2ZX85"/>
<feature type="binding site" evidence="7">
    <location>
        <position position="537"/>
    </location>
    <ligand>
        <name>deamido-NAD(+)</name>
        <dbReference type="ChEBI" id="CHEBI:58437"/>
        <note>ligand shared between two neighboring subunits</note>
    </ligand>
</feature>
<accession>A0A1V2ZX85</accession>
<dbReference type="GO" id="GO:0008795">
    <property type="term" value="F:NAD+ synthase activity"/>
    <property type="evidence" value="ECO:0007669"/>
    <property type="project" value="UniProtKB-UniRule"/>
</dbReference>
<feature type="binding site" evidence="7">
    <location>
        <position position="175"/>
    </location>
    <ligand>
        <name>L-glutamine</name>
        <dbReference type="ChEBI" id="CHEBI:58359"/>
    </ligand>
</feature>
<dbReference type="EMBL" id="MUZR01000050">
    <property type="protein sequence ID" value="OOC09443.1"/>
    <property type="molecule type" value="Genomic_DNA"/>
</dbReference>
<dbReference type="GO" id="GO:0005737">
    <property type="term" value="C:cytoplasm"/>
    <property type="evidence" value="ECO:0007669"/>
    <property type="project" value="InterPro"/>
</dbReference>
<dbReference type="RefSeq" id="WP_077244697.1">
    <property type="nucleotide sequence ID" value="NZ_MUZR01000050.1"/>
</dbReference>
<feature type="binding site" evidence="7">
    <location>
        <position position="181"/>
    </location>
    <ligand>
        <name>L-glutamine</name>
        <dbReference type="ChEBI" id="CHEBI:58359"/>
    </ligand>
</feature>
<comment type="caution">
    <text evidence="12">The sequence shown here is derived from an EMBL/GenBank/DDBJ whole genome shotgun (WGS) entry which is preliminary data.</text>
</comment>
<evidence type="ECO:0000256" key="7">
    <source>
        <dbReference type="HAMAP-Rule" id="MF_02090"/>
    </source>
</evidence>
<dbReference type="HAMAP" id="MF_02090">
    <property type="entry name" value="NadE_glutamine_dep"/>
    <property type="match status" value="1"/>
</dbReference>
<dbReference type="GO" id="GO:0003952">
    <property type="term" value="F:NAD+ synthase (glutamine-hydrolyzing) activity"/>
    <property type="evidence" value="ECO:0007669"/>
    <property type="project" value="UniProtKB-UniRule"/>
</dbReference>
<dbReference type="GO" id="GO:0009435">
    <property type="term" value="P:NAD+ biosynthetic process"/>
    <property type="evidence" value="ECO:0007669"/>
    <property type="project" value="UniProtKB-UniRule"/>
</dbReference>
<protein>
    <recommendedName>
        <fullName evidence="7 8">Glutamine-dependent NAD(+) synthetase</fullName>
        <ecNumber evidence="7 8">6.3.5.1</ecNumber>
    </recommendedName>
    <alternativeName>
        <fullName evidence="7 8">NAD(+) synthase [glutamine-hydrolyzing]</fullName>
    </alternativeName>
</protein>
<evidence type="ECO:0000256" key="10">
    <source>
        <dbReference type="RuleBase" id="RU003811"/>
    </source>
</evidence>
<dbReference type="Gene3D" id="3.40.50.620">
    <property type="entry name" value="HUPs"/>
    <property type="match status" value="1"/>
</dbReference>
<evidence type="ECO:0000256" key="2">
    <source>
        <dbReference type="ARBA" id="ARBA00007145"/>
    </source>
</evidence>
<feature type="active site" description="Nucleophile; for glutaminase activity" evidence="7">
    <location>
        <position position="149"/>
    </location>
</feature>
<keyword evidence="4 7" id="KW-0547">Nucleotide-binding</keyword>
<keyword evidence="5 7" id="KW-0067">ATP-binding</keyword>